<keyword evidence="2" id="KW-0058">Aromatic hydrocarbons catabolism</keyword>
<dbReference type="PANTHER" id="PTHR43943:SF17">
    <property type="entry name" value="3-PHENYLPROPIONATE-DIHYDRODIOL_CINNAMIC ACID-DIHYDRODIOL DEHYDROGENASE"/>
    <property type="match status" value="1"/>
</dbReference>
<evidence type="ECO:0000313" key="5">
    <source>
        <dbReference type="EMBL" id="SUZ90694.1"/>
    </source>
</evidence>
<evidence type="ECO:0008006" key="6">
    <source>
        <dbReference type="Google" id="ProtNLM"/>
    </source>
</evidence>
<evidence type="ECO:0000256" key="3">
    <source>
        <dbReference type="ARBA" id="ARBA00023002"/>
    </source>
</evidence>
<dbReference type="CDD" id="cd05233">
    <property type="entry name" value="SDR_c"/>
    <property type="match status" value="1"/>
</dbReference>
<dbReference type="FunFam" id="3.40.50.720:FF:000084">
    <property type="entry name" value="Short-chain dehydrogenase reductase"/>
    <property type="match status" value="1"/>
</dbReference>
<dbReference type="PROSITE" id="PS00061">
    <property type="entry name" value="ADH_SHORT"/>
    <property type="match status" value="1"/>
</dbReference>
<organism evidence="5">
    <name type="scientific">marine metagenome</name>
    <dbReference type="NCBI Taxonomy" id="408172"/>
    <lineage>
        <taxon>unclassified sequences</taxon>
        <taxon>metagenomes</taxon>
        <taxon>ecological metagenomes</taxon>
    </lineage>
</organism>
<evidence type="ECO:0000256" key="2">
    <source>
        <dbReference type="ARBA" id="ARBA00022797"/>
    </source>
</evidence>
<proteinExistence type="inferred from homology"/>
<dbReference type="Gene3D" id="3.40.50.720">
    <property type="entry name" value="NAD(P)-binding Rossmann-like Domain"/>
    <property type="match status" value="1"/>
</dbReference>
<dbReference type="Pfam" id="PF13561">
    <property type="entry name" value="adh_short_C2"/>
    <property type="match status" value="1"/>
</dbReference>
<sequence>MADGALEGQGVLVTGGGTGIGRACAAALAADGAVVTICGRTEATLAESQEVIEPGHGGSVGYVVADVTDESSVQVAVGAAVEAAGNLAGVVANAGGGGGMGPYHVQDTDEFLRVLHLNVLGTMLCVKHAVPHLVANGGGSVVGMSSIAGHVTHPNFGAYPVAKAGIEQMMRNAADEFGRSNVRFNAVRPGFIATEIMSMIPTDSDVYDSYVRNTPMGDVGQPEDVGNLVRFLIGPESRWITGTCINVDGGNALRAGPDFSQFVAPSLGDDVMSGNLPD</sequence>
<protein>
    <recommendedName>
        <fullName evidence="6">Short-chain dehydrogenase</fullName>
    </recommendedName>
</protein>
<dbReference type="PANTHER" id="PTHR43943">
    <property type="entry name" value="DEHYDROGENASE/REDUCTASE (SDR FAMILY) MEMBER 4"/>
    <property type="match status" value="1"/>
</dbReference>
<comment type="similarity">
    <text evidence="1">Belongs to the short-chain dehydrogenases/reductases (SDR) family.</text>
</comment>
<keyword evidence="3" id="KW-0560">Oxidoreductase</keyword>
<keyword evidence="4" id="KW-0520">NAD</keyword>
<reference evidence="5" key="1">
    <citation type="submission" date="2018-05" db="EMBL/GenBank/DDBJ databases">
        <authorList>
            <person name="Lanie J.A."/>
            <person name="Ng W.-L."/>
            <person name="Kazmierczak K.M."/>
            <person name="Andrzejewski T.M."/>
            <person name="Davidsen T.M."/>
            <person name="Wayne K.J."/>
            <person name="Tettelin H."/>
            <person name="Glass J.I."/>
            <person name="Rusch D."/>
            <person name="Podicherti R."/>
            <person name="Tsui H.-C.T."/>
            <person name="Winkler M.E."/>
        </authorList>
    </citation>
    <scope>NUCLEOTIDE SEQUENCE</scope>
</reference>
<dbReference type="SUPFAM" id="SSF51735">
    <property type="entry name" value="NAD(P)-binding Rossmann-fold domains"/>
    <property type="match status" value="1"/>
</dbReference>
<accession>A0A381RHG3</accession>
<gene>
    <name evidence="5" type="ORF">METZ01_LOCUS43548</name>
</gene>
<dbReference type="InterPro" id="IPR020904">
    <property type="entry name" value="Sc_DH/Rdtase_CS"/>
</dbReference>
<dbReference type="EMBL" id="UINC01001915">
    <property type="protein sequence ID" value="SUZ90694.1"/>
    <property type="molecule type" value="Genomic_DNA"/>
</dbReference>
<dbReference type="AlphaFoldDB" id="A0A381RHG3"/>
<evidence type="ECO:0000256" key="4">
    <source>
        <dbReference type="ARBA" id="ARBA00023027"/>
    </source>
</evidence>
<name>A0A381RHG3_9ZZZZ</name>
<dbReference type="InterPro" id="IPR002347">
    <property type="entry name" value="SDR_fam"/>
</dbReference>
<dbReference type="InterPro" id="IPR036291">
    <property type="entry name" value="NAD(P)-bd_dom_sf"/>
</dbReference>
<dbReference type="GO" id="GO:0016491">
    <property type="term" value="F:oxidoreductase activity"/>
    <property type="evidence" value="ECO:0007669"/>
    <property type="project" value="UniProtKB-KW"/>
</dbReference>
<evidence type="ECO:0000256" key="1">
    <source>
        <dbReference type="ARBA" id="ARBA00006484"/>
    </source>
</evidence>
<dbReference type="PRINTS" id="PR00081">
    <property type="entry name" value="GDHRDH"/>
</dbReference>